<proteinExistence type="predicted"/>
<comment type="caution">
    <text evidence="2">The sequence shown here is derived from an EMBL/GenBank/DDBJ whole genome shotgun (WGS) entry which is preliminary data.</text>
</comment>
<feature type="region of interest" description="Disordered" evidence="1">
    <location>
        <begin position="1"/>
        <end position="49"/>
    </location>
</feature>
<reference evidence="2 3" key="1">
    <citation type="submission" date="2020-08" db="EMBL/GenBank/DDBJ databases">
        <title>Genomic Encyclopedia of Type Strains, Phase IV (KMG-IV): sequencing the most valuable type-strain genomes for metagenomic binning, comparative biology and taxonomic classification.</title>
        <authorList>
            <person name="Goeker M."/>
        </authorList>
    </citation>
    <scope>NUCLEOTIDE SEQUENCE [LARGE SCALE GENOMIC DNA]</scope>
    <source>
        <strain evidence="2 3">DSM 23240</strain>
    </source>
</reference>
<evidence type="ECO:0000313" key="3">
    <source>
        <dbReference type="Proteomes" id="UP000571084"/>
    </source>
</evidence>
<name>A0A840RS40_9BURK</name>
<evidence type="ECO:0000313" key="2">
    <source>
        <dbReference type="EMBL" id="MBB5199421.1"/>
    </source>
</evidence>
<gene>
    <name evidence="2" type="ORF">HNR39_001248</name>
</gene>
<dbReference type="EMBL" id="JACHHQ010000002">
    <property type="protein sequence ID" value="MBB5199421.1"/>
    <property type="molecule type" value="Genomic_DNA"/>
</dbReference>
<keyword evidence="3" id="KW-1185">Reference proteome</keyword>
<feature type="compositionally biased region" description="Pro residues" evidence="1">
    <location>
        <begin position="1"/>
        <end position="27"/>
    </location>
</feature>
<dbReference type="AlphaFoldDB" id="A0A840RS40"/>
<protein>
    <submittedName>
        <fullName evidence="2">Uncharacterized protein</fullName>
    </submittedName>
</protein>
<organism evidence="2 3">
    <name type="scientific">Glaciimonas immobilis</name>
    <dbReference type="NCBI Taxonomy" id="728004"/>
    <lineage>
        <taxon>Bacteria</taxon>
        <taxon>Pseudomonadati</taxon>
        <taxon>Pseudomonadota</taxon>
        <taxon>Betaproteobacteria</taxon>
        <taxon>Burkholderiales</taxon>
        <taxon>Oxalobacteraceae</taxon>
        <taxon>Glaciimonas</taxon>
    </lineage>
</organism>
<dbReference type="RefSeq" id="WP_168054987.1">
    <property type="nucleotide sequence ID" value="NZ_JAAOZT010000006.1"/>
</dbReference>
<dbReference type="Proteomes" id="UP000571084">
    <property type="component" value="Unassembled WGS sequence"/>
</dbReference>
<evidence type="ECO:0000256" key="1">
    <source>
        <dbReference type="SAM" id="MobiDB-lite"/>
    </source>
</evidence>
<accession>A0A840RS40</accession>
<sequence>MTMHQEPPPVEVPPTLPTPTSPTPIGDPVPGTGGSTPRTLGIPAELNAQ</sequence>